<name>A0A3S5AEB5_9PLAT</name>
<dbReference type="Proteomes" id="UP000784294">
    <property type="component" value="Unassembled WGS sequence"/>
</dbReference>
<feature type="region of interest" description="Disordered" evidence="1">
    <location>
        <begin position="111"/>
        <end position="137"/>
    </location>
</feature>
<reference evidence="2" key="1">
    <citation type="submission" date="2018-11" db="EMBL/GenBank/DDBJ databases">
        <authorList>
            <consortium name="Pathogen Informatics"/>
        </authorList>
    </citation>
    <scope>NUCLEOTIDE SEQUENCE</scope>
</reference>
<keyword evidence="3" id="KW-1185">Reference proteome</keyword>
<feature type="compositionally biased region" description="Basic and acidic residues" evidence="1">
    <location>
        <begin position="320"/>
        <end position="335"/>
    </location>
</feature>
<sequence length="491" mass="54465">MDTADHLCSGLRLSADQAVVQALKSLFPTKTTAAAVSPPSNNNRASAMTASVGSLDLFANHSPIPEPISQTVAATQGGHRDTAWALLPPSSKASVLSANVEADRKVLRSALHRRSGKPDGRFRQKSPPAPSDVSTVAGSYFAPGAFRRGLANRPSSQSEDKRQVARLSVDDGLANECRDNPNNTNGRWPLFRQDISSLSLINICPICNACLPGLAEFVEHMSSRHHQPTQSRPEVNPPPRYPFEVATEKAESRIPVARFERRLGSFDGTGQTNGESGHRQLPGVKHRRLEREEHHGKSSQTGAQLDLRRDARPLKLGSDAARDRVCHELTSRKGADSGAAKPQMRAKSDERAGEKEQAEGRAAHPHASLVQFKSIISCGKNMDELDVKPCNRKTQKEGKEKKETDNLKRRLAKAGEHETEEDKESNGPIEKKYCHSRKQQSSGKSRSKLFECLLCKEYSKFFSRADLRVSYLLQLHYYFHTFLLKRDYFLF</sequence>
<feature type="region of interest" description="Disordered" evidence="1">
    <location>
        <begin position="222"/>
        <end position="242"/>
    </location>
</feature>
<dbReference type="EMBL" id="CAAALY010248438">
    <property type="protein sequence ID" value="VEL34807.1"/>
    <property type="molecule type" value="Genomic_DNA"/>
</dbReference>
<proteinExistence type="predicted"/>
<accession>A0A3S5AEB5</accession>
<feature type="compositionally biased region" description="Basic and acidic residues" evidence="1">
    <location>
        <begin position="346"/>
        <end position="362"/>
    </location>
</feature>
<feature type="compositionally biased region" description="Basic and acidic residues" evidence="1">
    <location>
        <begin position="389"/>
        <end position="417"/>
    </location>
</feature>
<organism evidence="2 3">
    <name type="scientific">Protopolystoma xenopodis</name>
    <dbReference type="NCBI Taxonomy" id="117903"/>
    <lineage>
        <taxon>Eukaryota</taxon>
        <taxon>Metazoa</taxon>
        <taxon>Spiralia</taxon>
        <taxon>Lophotrochozoa</taxon>
        <taxon>Platyhelminthes</taxon>
        <taxon>Monogenea</taxon>
        <taxon>Polyopisthocotylea</taxon>
        <taxon>Polystomatidea</taxon>
        <taxon>Polystomatidae</taxon>
        <taxon>Protopolystoma</taxon>
    </lineage>
</organism>
<feature type="region of interest" description="Disordered" evidence="1">
    <location>
        <begin position="264"/>
        <end position="366"/>
    </location>
</feature>
<dbReference type="AlphaFoldDB" id="A0A3S5AEB5"/>
<comment type="caution">
    <text evidence="2">The sequence shown here is derived from an EMBL/GenBank/DDBJ whole genome shotgun (WGS) entry which is preliminary data.</text>
</comment>
<gene>
    <name evidence="2" type="ORF">PXEA_LOCUS28247</name>
</gene>
<evidence type="ECO:0000313" key="2">
    <source>
        <dbReference type="EMBL" id="VEL34807.1"/>
    </source>
</evidence>
<feature type="region of interest" description="Disordered" evidence="1">
    <location>
        <begin position="389"/>
        <end position="438"/>
    </location>
</feature>
<evidence type="ECO:0000313" key="3">
    <source>
        <dbReference type="Proteomes" id="UP000784294"/>
    </source>
</evidence>
<protein>
    <submittedName>
        <fullName evidence="2">Uncharacterized protein</fullName>
    </submittedName>
</protein>
<evidence type="ECO:0000256" key="1">
    <source>
        <dbReference type="SAM" id="MobiDB-lite"/>
    </source>
</evidence>